<dbReference type="InterPro" id="IPR049299">
    <property type="entry name" value="Thio2_N"/>
</dbReference>
<dbReference type="PANTHER" id="PTHR45663:SF11">
    <property type="entry name" value="GEO12009P1"/>
    <property type="match status" value="1"/>
</dbReference>
<protein>
    <recommendedName>
        <fullName evidence="7">Thioredoxin</fullName>
    </recommendedName>
</protein>
<evidence type="ECO:0000256" key="2">
    <source>
        <dbReference type="ARBA" id="ARBA00022448"/>
    </source>
</evidence>
<dbReference type="NCBIfam" id="TIGR01068">
    <property type="entry name" value="thioredoxin"/>
    <property type="match status" value="1"/>
</dbReference>
<dbReference type="Proteomes" id="UP000594459">
    <property type="component" value="Chromosome"/>
</dbReference>
<dbReference type="PANTHER" id="PTHR45663">
    <property type="entry name" value="GEO12009P1"/>
    <property type="match status" value="1"/>
</dbReference>
<dbReference type="AlphaFoldDB" id="A0A7S8F1M8"/>
<evidence type="ECO:0000256" key="6">
    <source>
        <dbReference type="ARBA" id="ARBA00023284"/>
    </source>
</evidence>
<dbReference type="SUPFAM" id="SSF52833">
    <property type="entry name" value="Thioredoxin-like"/>
    <property type="match status" value="1"/>
</dbReference>
<organism evidence="9 10">
    <name type="scientific">Qipengyuania soli</name>
    <dbReference type="NCBI Taxonomy" id="2782568"/>
    <lineage>
        <taxon>Bacteria</taxon>
        <taxon>Pseudomonadati</taxon>
        <taxon>Pseudomonadota</taxon>
        <taxon>Alphaproteobacteria</taxon>
        <taxon>Sphingomonadales</taxon>
        <taxon>Erythrobacteraceae</taxon>
        <taxon>Qipengyuania</taxon>
    </lineage>
</organism>
<name>A0A7S8F1M8_9SPHN</name>
<dbReference type="GO" id="GO:0045454">
    <property type="term" value="P:cell redox homeostasis"/>
    <property type="evidence" value="ECO:0007669"/>
    <property type="project" value="TreeGrafter"/>
</dbReference>
<gene>
    <name evidence="9" type="primary">trxC</name>
    <name evidence="9" type="ORF">IRL76_10990</name>
</gene>
<evidence type="ECO:0000256" key="7">
    <source>
        <dbReference type="NCBIfam" id="TIGR01068"/>
    </source>
</evidence>
<evidence type="ECO:0000256" key="4">
    <source>
        <dbReference type="ARBA" id="ARBA00022982"/>
    </source>
</evidence>
<evidence type="ECO:0000313" key="10">
    <source>
        <dbReference type="Proteomes" id="UP000594459"/>
    </source>
</evidence>
<keyword evidence="3" id="KW-0479">Metal-binding</keyword>
<keyword evidence="2" id="KW-0813">Transport</keyword>
<dbReference type="GO" id="GO:0005829">
    <property type="term" value="C:cytosol"/>
    <property type="evidence" value="ECO:0007669"/>
    <property type="project" value="TreeGrafter"/>
</dbReference>
<dbReference type="PRINTS" id="PR00421">
    <property type="entry name" value="THIOREDOXIN"/>
</dbReference>
<reference evidence="9 10" key="1">
    <citation type="submission" date="2020-11" db="EMBL/GenBank/DDBJ databases">
        <title>The genome sequence of Erythrobacter sp. 6D36.</title>
        <authorList>
            <person name="Liu Y."/>
        </authorList>
    </citation>
    <scope>NUCLEOTIDE SEQUENCE [LARGE SCALE GENOMIC DNA]</scope>
    <source>
        <strain evidence="9 10">6D36</strain>
    </source>
</reference>
<dbReference type="Gene3D" id="2.30.30.380">
    <property type="entry name" value="Zn-finger domain of Sec23/24"/>
    <property type="match status" value="1"/>
</dbReference>
<evidence type="ECO:0000313" key="9">
    <source>
        <dbReference type="EMBL" id="QPC98375.1"/>
    </source>
</evidence>
<dbReference type="PROSITE" id="PS51352">
    <property type="entry name" value="THIOREDOXIN_2"/>
    <property type="match status" value="1"/>
</dbReference>
<keyword evidence="10" id="KW-1185">Reference proteome</keyword>
<dbReference type="GO" id="GO:0015035">
    <property type="term" value="F:protein-disulfide reductase activity"/>
    <property type="evidence" value="ECO:0007669"/>
    <property type="project" value="UniProtKB-UniRule"/>
</dbReference>
<comment type="similarity">
    <text evidence="1">Belongs to the thioredoxin family.</text>
</comment>
<dbReference type="GO" id="GO:0046872">
    <property type="term" value="F:metal ion binding"/>
    <property type="evidence" value="ECO:0007669"/>
    <property type="project" value="UniProtKB-KW"/>
</dbReference>
<accession>A0A7S8F1M8</accession>
<dbReference type="KEGG" id="qso:IRL76_10990"/>
<dbReference type="InterPro" id="IPR036249">
    <property type="entry name" value="Thioredoxin-like_sf"/>
</dbReference>
<keyword evidence="4" id="KW-0249">Electron transport</keyword>
<dbReference type="CDD" id="cd02947">
    <property type="entry name" value="TRX_family"/>
    <property type="match status" value="1"/>
</dbReference>
<feature type="domain" description="Thioredoxin" evidence="8">
    <location>
        <begin position="20"/>
        <end position="144"/>
    </location>
</feature>
<dbReference type="InterPro" id="IPR013766">
    <property type="entry name" value="Thioredoxin_domain"/>
</dbReference>
<evidence type="ECO:0000256" key="3">
    <source>
        <dbReference type="ARBA" id="ARBA00022723"/>
    </source>
</evidence>
<proteinExistence type="inferred from homology"/>
<evidence type="ECO:0000259" key="8">
    <source>
        <dbReference type="PROSITE" id="PS51352"/>
    </source>
</evidence>
<dbReference type="Pfam" id="PF21352">
    <property type="entry name" value="Zn_ribbon_Thio2"/>
    <property type="match status" value="1"/>
</dbReference>
<dbReference type="NCBIfam" id="NF008229">
    <property type="entry name" value="PRK10996.1"/>
    <property type="match status" value="1"/>
</dbReference>
<dbReference type="FunFam" id="3.40.30.10:FF:000001">
    <property type="entry name" value="Thioredoxin"/>
    <property type="match status" value="1"/>
</dbReference>
<dbReference type="PROSITE" id="PS00194">
    <property type="entry name" value="THIOREDOXIN_1"/>
    <property type="match status" value="1"/>
</dbReference>
<dbReference type="EMBL" id="CP064654">
    <property type="protein sequence ID" value="QPC98375.1"/>
    <property type="molecule type" value="Genomic_DNA"/>
</dbReference>
<dbReference type="InterPro" id="IPR017937">
    <property type="entry name" value="Thioredoxin_CS"/>
</dbReference>
<dbReference type="Gene3D" id="3.40.30.10">
    <property type="entry name" value="Glutaredoxin"/>
    <property type="match status" value="1"/>
</dbReference>
<keyword evidence="5" id="KW-1015">Disulfide bond</keyword>
<dbReference type="RefSeq" id="WP_200981381.1">
    <property type="nucleotide sequence ID" value="NZ_CP064654.1"/>
</dbReference>
<evidence type="ECO:0000256" key="5">
    <source>
        <dbReference type="ARBA" id="ARBA00023157"/>
    </source>
</evidence>
<sequence>MSNDIAVCAHCGGLNRVPAERLGDNPKCGKCGKAVFTGKPVDADATMFDRFVTKGSQPVLVDFWASWCGPCRMMAPAFASAAAKLEPQIRLLKVDTEAQQAIAGRYQIQSIPTLMLFRGGREVARQAGAMPEQAIIGWARQASGL</sequence>
<keyword evidence="6" id="KW-0676">Redox-active center</keyword>
<dbReference type="InterPro" id="IPR005746">
    <property type="entry name" value="Thioredoxin"/>
</dbReference>
<evidence type="ECO:0000256" key="1">
    <source>
        <dbReference type="ARBA" id="ARBA00008987"/>
    </source>
</evidence>
<dbReference type="Pfam" id="PF00085">
    <property type="entry name" value="Thioredoxin"/>
    <property type="match status" value="1"/>
</dbReference>